<keyword evidence="4 6" id="KW-1133">Transmembrane helix</keyword>
<feature type="transmembrane region" description="Helical" evidence="6">
    <location>
        <begin position="178"/>
        <end position="197"/>
    </location>
</feature>
<organism evidence="7 8">
    <name type="scientific">Olleya aquimaris</name>
    <dbReference type="NCBI Taxonomy" id="639310"/>
    <lineage>
        <taxon>Bacteria</taxon>
        <taxon>Pseudomonadati</taxon>
        <taxon>Bacteroidota</taxon>
        <taxon>Flavobacteriia</taxon>
        <taxon>Flavobacteriales</taxon>
        <taxon>Flavobacteriaceae</taxon>
    </lineage>
</organism>
<evidence type="ECO:0000313" key="8">
    <source>
        <dbReference type="Proteomes" id="UP000248703"/>
    </source>
</evidence>
<feature type="transmembrane region" description="Helical" evidence="6">
    <location>
        <begin position="293"/>
        <end position="313"/>
    </location>
</feature>
<keyword evidence="3 6" id="KW-0812">Transmembrane</keyword>
<keyword evidence="5 6" id="KW-0472">Membrane</keyword>
<feature type="transmembrane region" description="Helical" evidence="6">
    <location>
        <begin position="78"/>
        <end position="103"/>
    </location>
</feature>
<feature type="transmembrane region" description="Helical" evidence="6">
    <location>
        <begin position="109"/>
        <end position="130"/>
    </location>
</feature>
<feature type="transmembrane region" description="Helical" evidence="6">
    <location>
        <begin position="418"/>
        <end position="436"/>
    </location>
</feature>
<proteinExistence type="predicted"/>
<dbReference type="PANTHER" id="PTHR30250">
    <property type="entry name" value="PST FAMILY PREDICTED COLANIC ACID TRANSPORTER"/>
    <property type="match status" value="1"/>
</dbReference>
<keyword evidence="2" id="KW-1003">Cell membrane</keyword>
<gene>
    <name evidence="7" type="ORF">LY08_00171</name>
</gene>
<dbReference type="RefSeq" id="WP_111658540.1">
    <property type="nucleotide sequence ID" value="NZ_QLLO01000001.1"/>
</dbReference>
<dbReference type="GO" id="GO:0005886">
    <property type="term" value="C:plasma membrane"/>
    <property type="evidence" value="ECO:0007669"/>
    <property type="project" value="UniProtKB-SubCell"/>
</dbReference>
<dbReference type="PANTHER" id="PTHR30250:SF26">
    <property type="entry name" value="PSMA PROTEIN"/>
    <property type="match status" value="1"/>
</dbReference>
<evidence type="ECO:0000256" key="1">
    <source>
        <dbReference type="ARBA" id="ARBA00004651"/>
    </source>
</evidence>
<feature type="transmembrane region" description="Helical" evidence="6">
    <location>
        <begin position="390"/>
        <end position="411"/>
    </location>
</feature>
<feature type="transmembrane region" description="Helical" evidence="6">
    <location>
        <begin position="333"/>
        <end position="353"/>
    </location>
</feature>
<name>A0A327RN34_9FLAO</name>
<feature type="transmembrane region" description="Helical" evidence="6">
    <location>
        <begin position="242"/>
        <end position="262"/>
    </location>
</feature>
<feature type="transmembrane region" description="Helical" evidence="6">
    <location>
        <begin position="12"/>
        <end position="31"/>
    </location>
</feature>
<comment type="caution">
    <text evidence="7">The sequence shown here is derived from an EMBL/GenBank/DDBJ whole genome shotgun (WGS) entry which is preliminary data.</text>
</comment>
<dbReference type="InterPro" id="IPR050833">
    <property type="entry name" value="Poly_Biosynth_Transport"/>
</dbReference>
<evidence type="ECO:0000256" key="6">
    <source>
        <dbReference type="SAM" id="Phobius"/>
    </source>
</evidence>
<feature type="transmembrane region" description="Helical" evidence="6">
    <location>
        <begin position="218"/>
        <end position="236"/>
    </location>
</feature>
<dbReference type="Proteomes" id="UP000248703">
    <property type="component" value="Unassembled WGS sequence"/>
</dbReference>
<sequence length="440" mass="50618">MKSIKNSIYATLDVVFAPFFLVIATPIFISQIGIEKYGLWILVNSVLASLSIFNFGINETIIKYISESKSKNDNLFQSKVFSSVILFLVLLSVIVLGTIYLIFFSNFFFNFFKVTEIIKILLFAFPLFFIKQIEQALFALHKSHEDFKHLAKQSFISKALLYLSQIIAVFVFKDVKSVFMVSVIVAGLYLLYQFYELTDKYESVFVSKNASVSVFKGILGYGKWAWFSSTILIFSAHIDKWIVSSLLGLKIFAYYSIGVSVLNQLKTIHTASISWVFPKISGNQLSVSERANLHFKLTVFVSLLGLIVSFFLVKTDFLFKLWLGDFTFQNSKLYLHTFLYLLPIWLMSAASFYYLQGLAIVKKKFFADSLVLILKIVVTFVALLKLDIERWPILFFIPMLVEVILFSSIVNKHSKLKMTYLNMFVAFNFLILFLRYKGIL</sequence>
<evidence type="ECO:0000313" key="7">
    <source>
        <dbReference type="EMBL" id="RAJ17901.1"/>
    </source>
</evidence>
<dbReference type="Pfam" id="PF13440">
    <property type="entry name" value="Polysacc_synt_3"/>
    <property type="match status" value="1"/>
</dbReference>
<evidence type="ECO:0000256" key="4">
    <source>
        <dbReference type="ARBA" id="ARBA00022989"/>
    </source>
</evidence>
<accession>A0A327RN34</accession>
<protein>
    <submittedName>
        <fullName evidence="7">Polysaccharide biosynthesis protein</fullName>
    </submittedName>
</protein>
<dbReference type="OrthoDB" id="9770347at2"/>
<feature type="transmembrane region" description="Helical" evidence="6">
    <location>
        <begin position="37"/>
        <end position="57"/>
    </location>
</feature>
<evidence type="ECO:0000256" key="3">
    <source>
        <dbReference type="ARBA" id="ARBA00022692"/>
    </source>
</evidence>
<reference evidence="7 8" key="1">
    <citation type="submission" date="2018-06" db="EMBL/GenBank/DDBJ databases">
        <title>Genomic Encyclopedia of Archaeal and Bacterial Type Strains, Phase II (KMG-II): from individual species to whole genera.</title>
        <authorList>
            <person name="Goeker M."/>
        </authorList>
    </citation>
    <scope>NUCLEOTIDE SEQUENCE [LARGE SCALE GENOMIC DNA]</scope>
    <source>
        <strain evidence="7 8">DSM 24464</strain>
    </source>
</reference>
<dbReference type="AlphaFoldDB" id="A0A327RN34"/>
<comment type="subcellular location">
    <subcellularLocation>
        <location evidence="1">Cell membrane</location>
        <topology evidence="1">Multi-pass membrane protein</topology>
    </subcellularLocation>
</comment>
<keyword evidence="8" id="KW-1185">Reference proteome</keyword>
<evidence type="ECO:0000256" key="2">
    <source>
        <dbReference type="ARBA" id="ARBA00022475"/>
    </source>
</evidence>
<feature type="transmembrane region" description="Helical" evidence="6">
    <location>
        <begin position="365"/>
        <end position="384"/>
    </location>
</feature>
<evidence type="ECO:0000256" key="5">
    <source>
        <dbReference type="ARBA" id="ARBA00023136"/>
    </source>
</evidence>
<dbReference type="EMBL" id="QLLO01000001">
    <property type="protein sequence ID" value="RAJ17901.1"/>
    <property type="molecule type" value="Genomic_DNA"/>
</dbReference>